<evidence type="ECO:0000256" key="1">
    <source>
        <dbReference type="SAM" id="MobiDB-lite"/>
    </source>
</evidence>
<keyword evidence="4" id="KW-1185">Reference proteome</keyword>
<dbReference type="Pfam" id="PF12770">
    <property type="entry name" value="CHAT"/>
    <property type="match status" value="1"/>
</dbReference>
<protein>
    <submittedName>
        <fullName evidence="3">CHAT domain-containing protein</fullName>
    </submittedName>
</protein>
<proteinExistence type="predicted"/>
<dbReference type="Proteomes" id="UP001221328">
    <property type="component" value="Unassembled WGS sequence"/>
</dbReference>
<accession>A0ABT5FWH4</accession>
<name>A0ABT5FWH4_9ACTN</name>
<evidence type="ECO:0000313" key="4">
    <source>
        <dbReference type="Proteomes" id="UP001221328"/>
    </source>
</evidence>
<dbReference type="RefSeq" id="WP_272176201.1">
    <property type="nucleotide sequence ID" value="NZ_JAQOSK010000007.1"/>
</dbReference>
<evidence type="ECO:0000313" key="3">
    <source>
        <dbReference type="EMBL" id="MDC2956888.1"/>
    </source>
</evidence>
<comment type="caution">
    <text evidence="3">The sequence shown here is derived from an EMBL/GenBank/DDBJ whole genome shotgun (WGS) entry which is preliminary data.</text>
</comment>
<gene>
    <name evidence="3" type="ORF">PO587_20725</name>
</gene>
<feature type="region of interest" description="Disordered" evidence="1">
    <location>
        <begin position="1"/>
        <end position="26"/>
    </location>
</feature>
<feature type="domain" description="CHAT" evidence="2">
    <location>
        <begin position="727"/>
        <end position="1012"/>
    </location>
</feature>
<organism evidence="3 4">
    <name type="scientific">Streptomyces gilvifuscus</name>
    <dbReference type="NCBI Taxonomy" id="1550617"/>
    <lineage>
        <taxon>Bacteria</taxon>
        <taxon>Bacillati</taxon>
        <taxon>Actinomycetota</taxon>
        <taxon>Actinomycetes</taxon>
        <taxon>Kitasatosporales</taxon>
        <taxon>Streptomycetaceae</taxon>
        <taxon>Streptomyces</taxon>
    </lineage>
</organism>
<sequence length="1013" mass="111527">MSADRNEPCHINPTGSAADDVPTGAKDPEDLVEELLSTDHGSGEEALRLVLDIAAICVNRLRSAQTSRDIDESLHFLERTLDRFPDGRLYHFVSLGYGIAFLEAFRIRRTPDDLTQALNGLRNAEFGMTSAAHAALTHYLLAHALLTAYEAGAEDEASVEEAIDLLSLAIRHGDSPFTRRVELQRLHAVAQSLRFRSRQRDAEHDFREALSEVNWYRIHQRKASPQWVQLSNTYGWMLLIRFSVEGRQNDLDEAVHVLSEAAASDVSGGNHAVPLGDVVPDMRLNLAEALYYQALRTHQSSVLDSAVHFLQVGLDHCHPLQRPNMLQLLADVSVVQYDARGDRSDLDRALSAGELVLGVLPLTSAVYPETLVWAAQLRSALHMRTAERTHIDRSIALWRDAAMRSHLRRATATATYRALADALMMRLRHNTWAEGRGEGTTADLSTALAAFGEALRLTEESSEERQTLHHVLLCLVDYGVTSGDALVLEETQRLGDACLQEVSRSVLRREMGLWQPPARAVGEAKSHTDTYDMAVADQIAALTAYASGRLSELDLTDSTFLGDLALEDHDWSRALAAATRHRMSATGPAQPHYAYLATLRSQQRRRAGTTTAYALLKQNRLAEAFFTLEELCSSAETLGTTLPWGAKPQLLATAPVEEVQQRLGERQVVHLLATAEGGAALITDADGLRCVLLSDLTLQRVTELSWHIQGATDGVRMSLSGASLLEEACAQLWTLCMQHVARAVDQWRPVVLVPTGLLRQLPLHASFWRNQSASASRHYLLDDYLLSYAPSASSATTAPSPYRSQEEVRVYGSGRQAEVAAPPSLRHRDWWDGTFDQTSISEVLARDTCVVHFTGHGRTNPLSPLDSWIGLDEGRVTVRGMLAGGIRSRLVILAGCDSGSTGGTTPSNPLPLPYALVISGAKGCVATLWHPGDLVVHLLTAFFYEEWQSAHPPDVALRKAQLRLRQTTNEQLIEHLPDLADTAPKSPNSRARWARITPFAGIQHWAAFLYAGT</sequence>
<reference evidence="3 4" key="1">
    <citation type="journal article" date="2015" name="Int. J. Syst. Evol. Microbiol.">
        <title>Streptomyces gilvifuscus sp. nov., an actinomycete that produces antibacterial compounds isolated from soil.</title>
        <authorList>
            <person name="Nguyen T.M."/>
            <person name="Kim J."/>
        </authorList>
    </citation>
    <scope>NUCLEOTIDE SEQUENCE [LARGE SCALE GENOMIC DNA]</scope>
    <source>
        <strain evidence="3 4">T113</strain>
    </source>
</reference>
<dbReference type="EMBL" id="JAQOSK010000007">
    <property type="protein sequence ID" value="MDC2956888.1"/>
    <property type="molecule type" value="Genomic_DNA"/>
</dbReference>
<evidence type="ECO:0000259" key="2">
    <source>
        <dbReference type="Pfam" id="PF12770"/>
    </source>
</evidence>
<dbReference type="InterPro" id="IPR024983">
    <property type="entry name" value="CHAT_dom"/>
</dbReference>